<dbReference type="EMBL" id="JACHDS010000001">
    <property type="protein sequence ID" value="MBB6172244.1"/>
    <property type="molecule type" value="Genomic_DNA"/>
</dbReference>
<dbReference type="RefSeq" id="WP_184075571.1">
    <property type="nucleotide sequence ID" value="NZ_JACHDS010000001.1"/>
</dbReference>
<gene>
    <name evidence="1" type="ORF">HNR23_002304</name>
</gene>
<sequence>MDPVTRAVLDVLVELHQPDAPGHSMSGEVAALREDAERIAAAARSALAEPKPPGTRPLPGWLSRFELKSGTGLELAHLDCAAGSSRLFSEFGAFAEAGDTLADLVTAVGHHRCVDEAPRTGEAGGPQ</sequence>
<organism evidence="1 2">
    <name type="scientific">Nocardiopsis mwathae</name>
    <dbReference type="NCBI Taxonomy" id="1472723"/>
    <lineage>
        <taxon>Bacteria</taxon>
        <taxon>Bacillati</taxon>
        <taxon>Actinomycetota</taxon>
        <taxon>Actinomycetes</taxon>
        <taxon>Streptosporangiales</taxon>
        <taxon>Nocardiopsidaceae</taxon>
        <taxon>Nocardiopsis</taxon>
    </lineage>
</organism>
<reference evidence="1 2" key="1">
    <citation type="submission" date="2020-08" db="EMBL/GenBank/DDBJ databases">
        <title>Sequencing the genomes of 1000 actinobacteria strains.</title>
        <authorList>
            <person name="Klenk H.-P."/>
        </authorList>
    </citation>
    <scope>NUCLEOTIDE SEQUENCE [LARGE SCALE GENOMIC DNA]</scope>
    <source>
        <strain evidence="1 2">DSM 46659</strain>
    </source>
</reference>
<comment type="caution">
    <text evidence="1">The sequence shown here is derived from an EMBL/GenBank/DDBJ whole genome shotgun (WGS) entry which is preliminary data.</text>
</comment>
<dbReference type="AlphaFoldDB" id="A0A7W9YHM4"/>
<protein>
    <submittedName>
        <fullName evidence="1">Uncharacterized protein</fullName>
    </submittedName>
</protein>
<dbReference type="Proteomes" id="UP000546642">
    <property type="component" value="Unassembled WGS sequence"/>
</dbReference>
<accession>A0A7W9YHM4</accession>
<proteinExistence type="predicted"/>
<keyword evidence="2" id="KW-1185">Reference proteome</keyword>
<name>A0A7W9YHM4_9ACTN</name>
<evidence type="ECO:0000313" key="1">
    <source>
        <dbReference type="EMBL" id="MBB6172244.1"/>
    </source>
</evidence>
<evidence type="ECO:0000313" key="2">
    <source>
        <dbReference type="Proteomes" id="UP000546642"/>
    </source>
</evidence>